<evidence type="ECO:0000313" key="3">
    <source>
        <dbReference type="Proteomes" id="UP001234178"/>
    </source>
</evidence>
<reference evidence="2 3" key="1">
    <citation type="journal article" date="2023" name="Nucleic Acids Res.">
        <title>The hologenome of Daphnia magna reveals possible DNA methylation and microbiome-mediated evolution of the host genome.</title>
        <authorList>
            <person name="Chaturvedi A."/>
            <person name="Li X."/>
            <person name="Dhandapani V."/>
            <person name="Marshall H."/>
            <person name="Kissane S."/>
            <person name="Cuenca-Cambronero M."/>
            <person name="Asole G."/>
            <person name="Calvet F."/>
            <person name="Ruiz-Romero M."/>
            <person name="Marangio P."/>
            <person name="Guigo R."/>
            <person name="Rago D."/>
            <person name="Mirbahai L."/>
            <person name="Eastwood N."/>
            <person name="Colbourne J.K."/>
            <person name="Zhou J."/>
            <person name="Mallon E."/>
            <person name="Orsini L."/>
        </authorList>
    </citation>
    <scope>NUCLEOTIDE SEQUENCE [LARGE SCALE GENOMIC DNA]</scope>
    <source>
        <strain evidence="2">LRV0_1</strain>
    </source>
</reference>
<evidence type="ECO:0000313" key="2">
    <source>
        <dbReference type="EMBL" id="KAK4021015.1"/>
    </source>
</evidence>
<dbReference type="EMBL" id="JAOYFB010000036">
    <property type="protein sequence ID" value="KAK4021015.1"/>
    <property type="molecule type" value="Genomic_DNA"/>
</dbReference>
<accession>A0ABR0A7B1</accession>
<feature type="compositionally biased region" description="Polar residues" evidence="1">
    <location>
        <begin position="10"/>
        <end position="20"/>
    </location>
</feature>
<keyword evidence="3" id="KW-1185">Reference proteome</keyword>
<name>A0ABR0A7B1_9CRUS</name>
<dbReference type="Proteomes" id="UP001234178">
    <property type="component" value="Unassembled WGS sequence"/>
</dbReference>
<evidence type="ECO:0000256" key="1">
    <source>
        <dbReference type="SAM" id="MobiDB-lite"/>
    </source>
</evidence>
<gene>
    <name evidence="2" type="ORF">OUZ56_002949</name>
</gene>
<organism evidence="2 3">
    <name type="scientific">Daphnia magna</name>
    <dbReference type="NCBI Taxonomy" id="35525"/>
    <lineage>
        <taxon>Eukaryota</taxon>
        <taxon>Metazoa</taxon>
        <taxon>Ecdysozoa</taxon>
        <taxon>Arthropoda</taxon>
        <taxon>Crustacea</taxon>
        <taxon>Branchiopoda</taxon>
        <taxon>Diplostraca</taxon>
        <taxon>Cladocera</taxon>
        <taxon>Anomopoda</taxon>
        <taxon>Daphniidae</taxon>
        <taxon>Daphnia</taxon>
    </lineage>
</organism>
<feature type="region of interest" description="Disordered" evidence="1">
    <location>
        <begin position="1"/>
        <end position="20"/>
    </location>
</feature>
<protein>
    <submittedName>
        <fullName evidence="2">Uncharacterized protein</fullName>
    </submittedName>
</protein>
<proteinExistence type="predicted"/>
<comment type="caution">
    <text evidence="2">The sequence shown here is derived from an EMBL/GenBank/DDBJ whole genome shotgun (WGS) entry which is preliminary data.</text>
</comment>
<sequence>MSGRDPAKKQNISPRHNFGSCWTNLSVELLQRGSIAAPAEFPLAPYIGGALELLLTENVF</sequence>